<proteinExistence type="predicted"/>
<evidence type="ECO:0000313" key="2">
    <source>
        <dbReference type="Proteomes" id="UP000673691"/>
    </source>
</evidence>
<gene>
    <name evidence="1" type="ORF">BJ554DRAFT_3413</name>
</gene>
<reference evidence="1 2" key="1">
    <citation type="journal article" name="Sci. Rep.">
        <title>Genome-scale phylogenetic analyses confirm Olpidium as the closest living zoosporic fungus to the non-flagellated, terrestrial fungi.</title>
        <authorList>
            <person name="Chang Y."/>
            <person name="Rochon D."/>
            <person name="Sekimoto S."/>
            <person name="Wang Y."/>
            <person name="Chovatia M."/>
            <person name="Sandor L."/>
            <person name="Salamov A."/>
            <person name="Grigoriev I.V."/>
            <person name="Stajich J.E."/>
            <person name="Spatafora J.W."/>
        </authorList>
    </citation>
    <scope>NUCLEOTIDE SEQUENCE [LARGE SCALE GENOMIC DNA]</scope>
    <source>
        <strain evidence="1">S191</strain>
    </source>
</reference>
<keyword evidence="2" id="KW-1185">Reference proteome</keyword>
<dbReference type="EMBL" id="JAEFCI010011218">
    <property type="protein sequence ID" value="KAG5456750.1"/>
    <property type="molecule type" value="Genomic_DNA"/>
</dbReference>
<comment type="caution">
    <text evidence="1">The sequence shown here is derived from an EMBL/GenBank/DDBJ whole genome shotgun (WGS) entry which is preliminary data.</text>
</comment>
<dbReference type="Proteomes" id="UP000673691">
    <property type="component" value="Unassembled WGS sequence"/>
</dbReference>
<dbReference type="AlphaFoldDB" id="A0A8H7ZPB7"/>
<accession>A0A8H7ZPB7</accession>
<organism evidence="1 2">
    <name type="scientific">Olpidium bornovanus</name>
    <dbReference type="NCBI Taxonomy" id="278681"/>
    <lineage>
        <taxon>Eukaryota</taxon>
        <taxon>Fungi</taxon>
        <taxon>Fungi incertae sedis</taxon>
        <taxon>Olpidiomycota</taxon>
        <taxon>Olpidiomycotina</taxon>
        <taxon>Olpidiomycetes</taxon>
        <taxon>Olpidiales</taxon>
        <taxon>Olpidiaceae</taxon>
        <taxon>Olpidium</taxon>
    </lineage>
</organism>
<protein>
    <submittedName>
        <fullName evidence="1">Uncharacterized protein</fullName>
    </submittedName>
</protein>
<evidence type="ECO:0000313" key="1">
    <source>
        <dbReference type="EMBL" id="KAG5456750.1"/>
    </source>
</evidence>
<name>A0A8H7ZPB7_9FUNG</name>
<sequence length="132" mass="15218">MRRDIETILRKENRTLHRRIGFVSYSVLPRRQNILTSEFGADKLDSIMKESRRTPVNSATLEDIEIMLQHDLEGLFFPGYKSSAVFRPILPEIPCDAAGLGICSVLLARRRATPKRRHWGSPKRTLRYLLAL</sequence>